<evidence type="ECO:0000313" key="3">
    <source>
        <dbReference type="EMBL" id="CCD12501.1"/>
    </source>
</evidence>
<keyword evidence="1" id="KW-0175">Coiled coil</keyword>
<dbReference type="OMA" id="VESRCDQ"/>
<dbReference type="EMBL" id="CAEQ01000747">
    <property type="protein sequence ID" value="CCD12501.1"/>
    <property type="molecule type" value="Genomic_DNA"/>
</dbReference>
<comment type="caution">
    <text evidence="3">The sequence shown here is derived from an EMBL/GenBank/DDBJ whole genome shotgun (WGS) entry which is preliminary data.</text>
</comment>
<evidence type="ECO:0000256" key="1">
    <source>
        <dbReference type="SAM" id="Coils"/>
    </source>
</evidence>
<reference evidence="4" key="1">
    <citation type="submission" date="2011-07" db="EMBL/GenBank/DDBJ databases">
        <title>Divergent evolution of antigenic variation in African trypanosomes.</title>
        <authorList>
            <person name="Jackson A.P."/>
            <person name="Berry A."/>
            <person name="Allison H.C."/>
            <person name="Burton P."/>
            <person name="Anderson J."/>
            <person name="Aslett M."/>
            <person name="Brown R."/>
            <person name="Corton N."/>
            <person name="Harris D."/>
            <person name="Hauser H."/>
            <person name="Gamble J."/>
            <person name="Gilderthorp R."/>
            <person name="McQuillan J."/>
            <person name="Quail M.A."/>
            <person name="Sanders M."/>
            <person name="Van Tonder A."/>
            <person name="Ginger M.L."/>
            <person name="Donelson J.E."/>
            <person name="Field M.C."/>
            <person name="Barry J.D."/>
            <person name="Berriman M."/>
            <person name="Hertz-Fowler C."/>
        </authorList>
    </citation>
    <scope>NUCLEOTIDE SEQUENCE [LARGE SCALE GENOMIC DNA]</scope>
    <source>
        <strain evidence="4">IL3000</strain>
    </source>
</reference>
<proteinExistence type="predicted"/>
<dbReference type="AlphaFoldDB" id="F9W5P9"/>
<evidence type="ECO:0000313" key="4">
    <source>
        <dbReference type="Proteomes" id="UP000000702"/>
    </source>
</evidence>
<accession>F9W5P9</accession>
<feature type="region of interest" description="Disordered" evidence="2">
    <location>
        <begin position="235"/>
        <end position="266"/>
    </location>
</feature>
<dbReference type="VEuPathDB" id="TriTrypDB:TcIL3000_0_33770"/>
<dbReference type="Proteomes" id="UP000000702">
    <property type="component" value="Unassembled WGS sequence"/>
</dbReference>
<reference evidence="3 4" key="2">
    <citation type="journal article" date="2012" name="Proc. Natl. Acad. Sci. U.S.A.">
        <title>Antigenic diversity is generated by distinct evolutionary mechanisms in African trypanosome species.</title>
        <authorList>
            <person name="Jackson A.P."/>
            <person name="Berry A."/>
            <person name="Aslett M."/>
            <person name="Allison H.C."/>
            <person name="Burton P."/>
            <person name="Vavrova-Anderson J."/>
            <person name="Brown R."/>
            <person name="Browne H."/>
            <person name="Corton N."/>
            <person name="Hauser H."/>
            <person name="Gamble J."/>
            <person name="Gilderthorp R."/>
            <person name="Marcello L."/>
            <person name="McQuillan J."/>
            <person name="Otto T.D."/>
            <person name="Quail M.A."/>
            <person name="Sanders M.J."/>
            <person name="van Tonder A."/>
            <person name="Ginger M.L."/>
            <person name="Field M.C."/>
            <person name="Barry J.D."/>
            <person name="Hertz-Fowler C."/>
            <person name="Berriman M."/>
        </authorList>
    </citation>
    <scope>NUCLEOTIDE SEQUENCE [LARGE SCALE GENOMIC DNA]</scope>
    <source>
        <strain evidence="3 4">IL3000</strain>
    </source>
</reference>
<protein>
    <submittedName>
        <fullName evidence="3">WGS project CAEQ00000000 data, annotated contig 1356</fullName>
    </submittedName>
</protein>
<evidence type="ECO:0000256" key="2">
    <source>
        <dbReference type="SAM" id="MobiDB-lite"/>
    </source>
</evidence>
<keyword evidence="4" id="KW-1185">Reference proteome</keyword>
<sequence length="726" mass="79144">MSSYCDTCRKLDVPHKHHEKDNDAGSRTTSPPAVGDRVLSTVSNQSSRSRKMGARRSAERSGKGSPQIWERLNRRGSSPSTLRRISPAARVDRDTVCSLLRQSSTPHCSPHKSEPSSDKKRHQPGNTPGAGGCCSQPQSRRCGTRNPKCGDMRQDKAQHGAFDAGAERPQSAALCEDLKEMLARLREAVRKDRCEAVGYIPDSSDGGDLCDCDDKLLSTASSYAFLNKGEMSPAQIGTVPLTPESSDEFQSARKIGDDDGTNGDGNTVHLWAKISSPLASHPRDLGSAAMEVPGGDKDTVEQIPCTAVPMRGKDSEIGNVCGNRSSNVASSGENNDSTLGHVEMLRAGLVELCGAVREDLHALYARVDDLQRQQQRQQTVLDNLVQEHSSWKCNRDDATEVISKISYKKLLAELQHYTVNIVHKFLNQQRCPNFSQGATGAVATDNYNGPLQAMPITDFALDPELCSDKGCSVDAAGPTAKFSAVDCASDFSAGTLQAQIRSVVGAVLNESHFPWRAAEVAEQRKEQRRALKAFKQECRQRCTALEEKLRFALEAIESTGSSLAELRAGCFMAEAARSAAAETGCLASSPREQLFAQPSTRMNSPFAKATTKGASADSEQHLMDLVLRRTKRFTEACEERCVQRVALEITQPLAEHVRRLISAHQSMVDTVVESRCEQLEGRITRTLQQQQMQLKELGSRLGGLRSDVQSALRDFSEKLDVACPGL</sequence>
<name>F9W5P9_TRYCI</name>
<organism evidence="3 4">
    <name type="scientific">Trypanosoma congolense (strain IL3000)</name>
    <dbReference type="NCBI Taxonomy" id="1068625"/>
    <lineage>
        <taxon>Eukaryota</taxon>
        <taxon>Discoba</taxon>
        <taxon>Euglenozoa</taxon>
        <taxon>Kinetoplastea</taxon>
        <taxon>Metakinetoplastina</taxon>
        <taxon>Trypanosomatida</taxon>
        <taxon>Trypanosomatidae</taxon>
        <taxon>Trypanosoma</taxon>
        <taxon>Nannomonas</taxon>
    </lineage>
</organism>
<feature type="compositionally biased region" description="Basic and acidic residues" evidence="2">
    <location>
        <begin position="7"/>
        <end position="24"/>
    </location>
</feature>
<feature type="region of interest" description="Disordered" evidence="2">
    <location>
        <begin position="1"/>
        <end position="147"/>
    </location>
</feature>
<feature type="coiled-coil region" evidence="1">
    <location>
        <begin position="517"/>
        <end position="555"/>
    </location>
</feature>
<gene>
    <name evidence="3" type="ORF">TCIL3000_0_33770</name>
</gene>